<dbReference type="Proteomes" id="UP000286976">
    <property type="component" value="Unassembled WGS sequence"/>
</dbReference>
<accession>A0A432X192</accession>
<evidence type="ECO:0000256" key="1">
    <source>
        <dbReference type="SAM" id="Coils"/>
    </source>
</evidence>
<dbReference type="EMBL" id="PIPQ01000004">
    <property type="protein sequence ID" value="RUO40053.1"/>
    <property type="molecule type" value="Genomic_DNA"/>
</dbReference>
<comment type="caution">
    <text evidence="3">The sequence shown here is derived from an EMBL/GenBank/DDBJ whole genome shotgun (WGS) entry which is preliminary data.</text>
</comment>
<feature type="transmembrane region" description="Helical" evidence="2">
    <location>
        <begin position="12"/>
        <end position="31"/>
    </location>
</feature>
<evidence type="ECO:0000313" key="4">
    <source>
        <dbReference type="Proteomes" id="UP000286976"/>
    </source>
</evidence>
<dbReference type="OrthoDB" id="7056878at2"/>
<keyword evidence="2" id="KW-0472">Membrane</keyword>
<dbReference type="RefSeq" id="WP_126757536.1">
    <property type="nucleotide sequence ID" value="NZ_PIPQ01000004.1"/>
</dbReference>
<evidence type="ECO:0000256" key="2">
    <source>
        <dbReference type="SAM" id="Phobius"/>
    </source>
</evidence>
<name>A0A432X192_9GAMM</name>
<organism evidence="3 4">
    <name type="scientific">Aliidiomarina taiwanensis</name>
    <dbReference type="NCBI Taxonomy" id="946228"/>
    <lineage>
        <taxon>Bacteria</taxon>
        <taxon>Pseudomonadati</taxon>
        <taxon>Pseudomonadota</taxon>
        <taxon>Gammaproteobacteria</taxon>
        <taxon>Alteromonadales</taxon>
        <taxon>Idiomarinaceae</taxon>
        <taxon>Aliidiomarina</taxon>
    </lineage>
</organism>
<keyword evidence="4" id="KW-1185">Reference proteome</keyword>
<feature type="coiled-coil region" evidence="1">
    <location>
        <begin position="49"/>
        <end position="104"/>
    </location>
</feature>
<gene>
    <name evidence="3" type="ORF">CWE15_07860</name>
</gene>
<keyword evidence="2" id="KW-0812">Transmembrane</keyword>
<dbReference type="InterPro" id="IPR046703">
    <property type="entry name" value="DUF6776"/>
</dbReference>
<keyword evidence="2" id="KW-1133">Transmembrane helix</keyword>
<dbReference type="Pfam" id="PF20567">
    <property type="entry name" value="DUF6776"/>
    <property type="match status" value="1"/>
</dbReference>
<sequence>MFNIGNVITRKTLLIVIASLLAAVALGYYAATAHIKWQLARGDWLAQQNSSLYERIAQLEYQINILQVEIDVERGASAVLQQDVEALIAEKSELTRELTFYQRVVSPEQSTKGVIQDSFVVTPSRANNSYYYRLILLQLDRRVQQRISGRFDIEIVGQLDQENVTLNLLELANTPDTSGRFQIHYYALAEGTFTLPDGFTPQYVKVTAKADNARAIEQTYQWQVLLGSPAGSVQEAPSEE</sequence>
<evidence type="ECO:0000313" key="3">
    <source>
        <dbReference type="EMBL" id="RUO40053.1"/>
    </source>
</evidence>
<reference evidence="3 4" key="1">
    <citation type="journal article" date="2011" name="Front. Microbiol.">
        <title>Genomic signatures of strain selection and enhancement in Bacillus atrophaeus var. globigii, a historical biowarfare simulant.</title>
        <authorList>
            <person name="Gibbons H.S."/>
            <person name="Broomall S.M."/>
            <person name="McNew L.A."/>
            <person name="Daligault H."/>
            <person name="Chapman C."/>
            <person name="Bruce D."/>
            <person name="Karavis M."/>
            <person name="Krepps M."/>
            <person name="McGregor P.A."/>
            <person name="Hong C."/>
            <person name="Park K.H."/>
            <person name="Akmal A."/>
            <person name="Feldman A."/>
            <person name="Lin J.S."/>
            <person name="Chang W.E."/>
            <person name="Higgs B.W."/>
            <person name="Demirev P."/>
            <person name="Lindquist J."/>
            <person name="Liem A."/>
            <person name="Fochler E."/>
            <person name="Read T.D."/>
            <person name="Tapia R."/>
            <person name="Johnson S."/>
            <person name="Bishop-Lilly K.A."/>
            <person name="Detter C."/>
            <person name="Han C."/>
            <person name="Sozhamannan S."/>
            <person name="Rosenzweig C.N."/>
            <person name="Skowronski E.W."/>
        </authorList>
    </citation>
    <scope>NUCLEOTIDE SEQUENCE [LARGE SCALE GENOMIC DNA]</scope>
    <source>
        <strain evidence="3 4">AIT1</strain>
    </source>
</reference>
<keyword evidence="1" id="KW-0175">Coiled coil</keyword>
<protein>
    <submittedName>
        <fullName evidence="3">Uncharacterized protein</fullName>
    </submittedName>
</protein>
<dbReference type="AlphaFoldDB" id="A0A432X192"/>
<proteinExistence type="predicted"/>